<evidence type="ECO:0000313" key="1">
    <source>
        <dbReference type="EMBL" id="QAY58814.1"/>
    </source>
</evidence>
<evidence type="ECO:0008006" key="3">
    <source>
        <dbReference type="Google" id="ProtNLM"/>
    </source>
</evidence>
<dbReference type="EMBL" id="CP035494">
    <property type="protein sequence ID" value="QAY58814.1"/>
    <property type="molecule type" value="Genomic_DNA"/>
</dbReference>
<organism evidence="1 2">
    <name type="scientific">Microbacterium protaetiae</name>
    <dbReference type="NCBI Taxonomy" id="2509458"/>
    <lineage>
        <taxon>Bacteria</taxon>
        <taxon>Bacillati</taxon>
        <taxon>Actinomycetota</taxon>
        <taxon>Actinomycetes</taxon>
        <taxon>Micrococcales</taxon>
        <taxon>Microbacteriaceae</taxon>
        <taxon>Microbacterium</taxon>
    </lineage>
</organism>
<sequence length="132" mass="14399">MTRYAIDAGTALRIILDDRQVAAGHSLVGAAVLRSHTSAQLYRRVRTGELEPKTGRDLLERVAELKIRLLGDRGSRAAAWKIANELGWDELGPAEYLAVAVLQADALITADPTLESAAEARVRVADYDELFT</sequence>
<dbReference type="KEGG" id="mprt:ET475_01575"/>
<gene>
    <name evidence="1" type="ORF">ET475_01575</name>
</gene>
<dbReference type="RefSeq" id="WP_129385389.1">
    <property type="nucleotide sequence ID" value="NZ_CP035494.1"/>
</dbReference>
<dbReference type="OrthoDB" id="8370557at2"/>
<proteinExistence type="predicted"/>
<accession>A0A4P6EA24</accession>
<reference evidence="1 2" key="1">
    <citation type="submission" date="2019-01" db="EMBL/GenBank/DDBJ databases">
        <title>Genome sequencing of strain DFW100M-13.</title>
        <authorList>
            <person name="Heo J."/>
            <person name="Kim S.-J."/>
            <person name="Kim J.-S."/>
            <person name="Hong S.-B."/>
            <person name="Kwon S.-W."/>
        </authorList>
    </citation>
    <scope>NUCLEOTIDE SEQUENCE [LARGE SCALE GENOMIC DNA]</scope>
    <source>
        <strain evidence="1 2">DFW100M-13</strain>
    </source>
</reference>
<dbReference type="AlphaFoldDB" id="A0A4P6EA24"/>
<dbReference type="Proteomes" id="UP000293995">
    <property type="component" value="Chromosome"/>
</dbReference>
<name>A0A4P6EA24_9MICO</name>
<dbReference type="Gene3D" id="3.40.50.1010">
    <property type="entry name" value="5'-nuclease"/>
    <property type="match status" value="1"/>
</dbReference>
<keyword evidence="2" id="KW-1185">Reference proteome</keyword>
<protein>
    <recommendedName>
        <fullName evidence="3">Type II toxin-antitoxin system VapC family toxin</fullName>
    </recommendedName>
</protein>
<evidence type="ECO:0000313" key="2">
    <source>
        <dbReference type="Proteomes" id="UP000293995"/>
    </source>
</evidence>